<dbReference type="Proteomes" id="UP000031637">
    <property type="component" value="Chromosome"/>
</dbReference>
<dbReference type="InterPro" id="IPR029060">
    <property type="entry name" value="PIN-like_dom_sf"/>
</dbReference>
<sequence length="138" mass="14799">MKVFLDTSAFAKRYVAEQGSDKVLAMCQQADSLVVSVICLPELVSTLSRLVREKKLAKAAYLQLKGDAMADLADADVCQITSEVLASVVSLLELHPLRAMDALHVACALACKPDVFVSADHRQLSAARKAGLKIVDVS</sequence>
<dbReference type="STRING" id="1223802.SUTH_02384"/>
<dbReference type="SUPFAM" id="SSF88723">
    <property type="entry name" value="PIN domain-like"/>
    <property type="match status" value="1"/>
</dbReference>
<gene>
    <name evidence="2" type="ORF">SUTH_02384</name>
</gene>
<dbReference type="EMBL" id="AP012547">
    <property type="protein sequence ID" value="BAO30171.1"/>
    <property type="molecule type" value="Genomic_DNA"/>
</dbReference>
<dbReference type="InterPro" id="IPR002716">
    <property type="entry name" value="PIN_dom"/>
</dbReference>
<dbReference type="OrthoDB" id="9811737at2"/>
<name>W0SGK5_9PROT</name>
<evidence type="ECO:0000313" key="3">
    <source>
        <dbReference type="Proteomes" id="UP000031637"/>
    </source>
</evidence>
<evidence type="ECO:0000259" key="1">
    <source>
        <dbReference type="Pfam" id="PF01850"/>
    </source>
</evidence>
<protein>
    <recommendedName>
        <fullName evidence="1">PIN domain-containing protein</fullName>
    </recommendedName>
</protein>
<evidence type="ECO:0000313" key="2">
    <source>
        <dbReference type="EMBL" id="BAO30171.1"/>
    </source>
</evidence>
<dbReference type="AlphaFoldDB" id="W0SGK5"/>
<accession>W0SGK5</accession>
<proteinExistence type="predicted"/>
<dbReference type="KEGG" id="shd:SUTH_02384"/>
<feature type="domain" description="PIN" evidence="1">
    <location>
        <begin position="3"/>
        <end position="127"/>
    </location>
</feature>
<dbReference type="HOGENOM" id="CLU_119496_1_1_4"/>
<dbReference type="CDD" id="cd09874">
    <property type="entry name" value="PIN_MT3492-like"/>
    <property type="match status" value="1"/>
</dbReference>
<dbReference type="RefSeq" id="WP_041099493.1">
    <property type="nucleotide sequence ID" value="NZ_AP012547.1"/>
</dbReference>
<reference evidence="2 3" key="1">
    <citation type="journal article" date="2014" name="Syst. Appl. Microbiol.">
        <title>Complete genomes of freshwater sulfur oxidizers Sulfuricella denitrificans skB26 and Sulfuritalea hydrogenivorans sk43H: genetic insights into the sulfur oxidation pathway of betaproteobacteria.</title>
        <authorList>
            <person name="Watanabe T."/>
            <person name="Kojima H."/>
            <person name="Fukui M."/>
        </authorList>
    </citation>
    <scope>NUCLEOTIDE SEQUENCE [LARGE SCALE GENOMIC DNA]</scope>
    <source>
        <strain evidence="2">DSM22779</strain>
    </source>
</reference>
<keyword evidence="3" id="KW-1185">Reference proteome</keyword>
<dbReference type="Gene3D" id="3.40.50.1010">
    <property type="entry name" value="5'-nuclease"/>
    <property type="match status" value="1"/>
</dbReference>
<organism evidence="2 3">
    <name type="scientific">Sulfuritalea hydrogenivorans sk43H</name>
    <dbReference type="NCBI Taxonomy" id="1223802"/>
    <lineage>
        <taxon>Bacteria</taxon>
        <taxon>Pseudomonadati</taxon>
        <taxon>Pseudomonadota</taxon>
        <taxon>Betaproteobacteria</taxon>
        <taxon>Nitrosomonadales</taxon>
        <taxon>Sterolibacteriaceae</taxon>
        <taxon>Sulfuritalea</taxon>
    </lineage>
</organism>
<dbReference type="Pfam" id="PF01850">
    <property type="entry name" value="PIN"/>
    <property type="match status" value="1"/>
</dbReference>